<accession>A0A2S3W9H8</accession>
<dbReference type="InterPro" id="IPR018076">
    <property type="entry name" value="T2SS_GspF_dom"/>
</dbReference>
<feature type="domain" description="Type II secretion system protein GspF" evidence="7">
    <location>
        <begin position="158"/>
        <end position="283"/>
    </location>
</feature>
<evidence type="ECO:0000256" key="3">
    <source>
        <dbReference type="ARBA" id="ARBA00022692"/>
    </source>
</evidence>
<reference evidence="8 9" key="1">
    <citation type="submission" date="2016-08" db="EMBL/GenBank/DDBJ databases">
        <authorList>
            <person name="Seilhamer J.J."/>
        </authorList>
    </citation>
    <scope>NUCLEOTIDE SEQUENCE [LARGE SCALE GENOMIC DNA]</scope>
    <source>
        <strain evidence="8 9">KT-27</strain>
    </source>
</reference>
<dbReference type="GO" id="GO:0005886">
    <property type="term" value="C:plasma membrane"/>
    <property type="evidence" value="ECO:0007669"/>
    <property type="project" value="UniProtKB-SubCell"/>
</dbReference>
<dbReference type="EMBL" id="MIND01000018">
    <property type="protein sequence ID" value="POF87586.1"/>
    <property type="molecule type" value="Genomic_DNA"/>
</dbReference>
<dbReference type="RefSeq" id="WP_181003767.1">
    <property type="nucleotide sequence ID" value="NZ_MIND01000018.1"/>
</dbReference>
<keyword evidence="3 6" id="KW-0812">Transmembrane</keyword>
<evidence type="ECO:0000256" key="6">
    <source>
        <dbReference type="SAM" id="Phobius"/>
    </source>
</evidence>
<evidence type="ECO:0000256" key="1">
    <source>
        <dbReference type="ARBA" id="ARBA00004651"/>
    </source>
</evidence>
<organism evidence="8 9">
    <name type="scientific">Pseudomonas putida</name>
    <name type="common">Arthrobacter siderocapsulatus</name>
    <dbReference type="NCBI Taxonomy" id="303"/>
    <lineage>
        <taxon>Bacteria</taxon>
        <taxon>Pseudomonadati</taxon>
        <taxon>Pseudomonadota</taxon>
        <taxon>Gammaproteobacteria</taxon>
        <taxon>Pseudomonadales</taxon>
        <taxon>Pseudomonadaceae</taxon>
        <taxon>Pseudomonas</taxon>
    </lineage>
</organism>
<keyword evidence="2" id="KW-1003">Cell membrane</keyword>
<evidence type="ECO:0000256" key="4">
    <source>
        <dbReference type="ARBA" id="ARBA00022989"/>
    </source>
</evidence>
<reference evidence="8 9" key="2">
    <citation type="submission" date="2018-03" db="EMBL/GenBank/DDBJ databases">
        <title>Draft genome of Pseudomonas putida strain KT-27.</title>
        <authorList>
            <person name="Yoshizawa S."/>
            <person name="Khan N.H."/>
            <person name="Nishimura M."/>
            <person name="Chiura H.X."/>
            <person name="Ogura Y."/>
            <person name="Hayashi T."/>
            <person name="Kogure K."/>
        </authorList>
    </citation>
    <scope>NUCLEOTIDE SEQUENCE [LARGE SCALE GENOMIC DNA]</scope>
    <source>
        <strain evidence="8 9">KT-27</strain>
    </source>
</reference>
<evidence type="ECO:0000313" key="9">
    <source>
        <dbReference type="Proteomes" id="UP000237194"/>
    </source>
</evidence>
<keyword evidence="4 6" id="KW-1133">Transmembrane helix</keyword>
<dbReference type="PANTHER" id="PTHR35007">
    <property type="entry name" value="INTEGRAL MEMBRANE PROTEIN-RELATED"/>
    <property type="match status" value="1"/>
</dbReference>
<dbReference type="Proteomes" id="UP000237194">
    <property type="component" value="Unassembled WGS sequence"/>
</dbReference>
<dbReference type="Pfam" id="PF00482">
    <property type="entry name" value="T2SSF"/>
    <property type="match status" value="1"/>
</dbReference>
<evidence type="ECO:0000256" key="5">
    <source>
        <dbReference type="ARBA" id="ARBA00023136"/>
    </source>
</evidence>
<evidence type="ECO:0000259" key="7">
    <source>
        <dbReference type="Pfam" id="PF00482"/>
    </source>
</evidence>
<name>A0A2S3W9H8_PSEPU</name>
<comment type="subcellular location">
    <subcellularLocation>
        <location evidence="1">Cell membrane</location>
        <topology evidence="1">Multi-pass membrane protein</topology>
    </subcellularLocation>
</comment>
<feature type="transmembrane region" description="Helical" evidence="6">
    <location>
        <begin position="86"/>
        <end position="106"/>
    </location>
</feature>
<proteinExistence type="predicted"/>
<sequence length="297" mass="32794">MSAAWLLCALCLLAGCGLLAAQLLRRLRTRLLIARRLQGQLARQERFGDWLQWLGSTGLGRRLQKLDGETQTLLDRLSWRRSRQRALFAAVQLGLPLLAVVLALLLQHGVDGVWAGHWLVLPLCALGMGYLLPKRFLAVAAARRQQRIAHEISLLIPLLRILFETGLTVEQALRVLSQEGRTLVPQISEELRLILQRVDSGLTLAGELEKTANLLAVDEFSDTCVILRQLLVQGSGALKSLLALKNLLDDRRLTRLQERVSKMSAKMSAVMMVFLFPALLIVLAGPGLTALARALGS</sequence>
<evidence type="ECO:0000256" key="2">
    <source>
        <dbReference type="ARBA" id="ARBA00022475"/>
    </source>
</evidence>
<feature type="transmembrane region" description="Helical" evidence="6">
    <location>
        <begin position="112"/>
        <end position="133"/>
    </location>
</feature>
<feature type="transmembrane region" description="Helical" evidence="6">
    <location>
        <begin position="269"/>
        <end position="292"/>
    </location>
</feature>
<feature type="transmembrane region" description="Helical" evidence="6">
    <location>
        <begin position="6"/>
        <end position="24"/>
    </location>
</feature>
<dbReference type="AlphaFoldDB" id="A0A2S3W9H8"/>
<dbReference type="PANTHER" id="PTHR35007:SF2">
    <property type="entry name" value="PILUS ASSEMBLE PROTEIN"/>
    <property type="match status" value="1"/>
</dbReference>
<protein>
    <submittedName>
        <fullName evidence="8">Type II secretion system protein F</fullName>
    </submittedName>
</protein>
<gene>
    <name evidence="8" type="ORF">BGP80_06215</name>
</gene>
<comment type="caution">
    <text evidence="8">The sequence shown here is derived from an EMBL/GenBank/DDBJ whole genome shotgun (WGS) entry which is preliminary data.</text>
</comment>
<evidence type="ECO:0000313" key="8">
    <source>
        <dbReference type="EMBL" id="POF87586.1"/>
    </source>
</evidence>
<keyword evidence="5 6" id="KW-0472">Membrane</keyword>